<evidence type="ECO:0000313" key="3">
    <source>
        <dbReference type="EMBL" id="KAK1733687.1"/>
    </source>
</evidence>
<dbReference type="PANTHER" id="PTHR12480:SF35">
    <property type="entry name" value="TRANSCRIPTION FACTOR JUMONJI, JMJC DOMAIN-CONTAINING PROTEIN"/>
    <property type="match status" value="1"/>
</dbReference>
<name>A0AAD8XUE3_9STRA</name>
<dbReference type="AlphaFoldDB" id="A0AAD8XUE3"/>
<sequence length="357" mass="40906">MSVKRTKKSSPPPSSRSKSSGTAATSSNRISKGTISAIVVILALSYDNFRLRYRASNAEPANRNLSSNDDEIKLRYKTWEEAPASYEEFDHDNDPSVCRLPIVTVEEWEKNKMWEKDSPVIVKNVTDGWKALQHWSKEELLRRYPDVVVGMGSSKELGQTGPDQAGSALTRTTIYDYVVNWMHSSNKYVFDRNLRLPDGGFLEDCHPYPMPTRMYEEDPDALFESGMPENLIWKDHLALTIGHDTQGLTFHRHNAAWNTVVFGAKRWILYDAERIANITRLKTMTRDIRNPIQLDTANWIRKLYNKDDRKHEIRNYGHDCVQRAGEMMYVPRGWAHMVLNIGDTVAVVSERGLDGVN</sequence>
<dbReference type="PANTHER" id="PTHR12480">
    <property type="entry name" value="ARGININE DEMETHYLASE AND LYSYL-HYDROXYLASE JMJD"/>
    <property type="match status" value="1"/>
</dbReference>
<gene>
    <name evidence="3" type="ORF">QTG54_015542</name>
</gene>
<evidence type="ECO:0000313" key="4">
    <source>
        <dbReference type="Proteomes" id="UP001224775"/>
    </source>
</evidence>
<dbReference type="InterPro" id="IPR041667">
    <property type="entry name" value="Cupin_8"/>
</dbReference>
<proteinExistence type="predicted"/>
<keyword evidence="4" id="KW-1185">Reference proteome</keyword>
<protein>
    <submittedName>
        <fullName evidence="3">JmjC domain-containing protein</fullName>
    </submittedName>
</protein>
<evidence type="ECO:0000256" key="1">
    <source>
        <dbReference type="SAM" id="MobiDB-lite"/>
    </source>
</evidence>
<dbReference type="InterPro" id="IPR003347">
    <property type="entry name" value="JmjC_dom"/>
</dbReference>
<feature type="compositionally biased region" description="Low complexity" evidence="1">
    <location>
        <begin position="15"/>
        <end position="27"/>
    </location>
</feature>
<organism evidence="3 4">
    <name type="scientific">Skeletonema marinoi</name>
    <dbReference type="NCBI Taxonomy" id="267567"/>
    <lineage>
        <taxon>Eukaryota</taxon>
        <taxon>Sar</taxon>
        <taxon>Stramenopiles</taxon>
        <taxon>Ochrophyta</taxon>
        <taxon>Bacillariophyta</taxon>
        <taxon>Coscinodiscophyceae</taxon>
        <taxon>Thalassiosirophycidae</taxon>
        <taxon>Thalassiosirales</taxon>
        <taxon>Skeletonemataceae</taxon>
        <taxon>Skeletonema</taxon>
        <taxon>Skeletonema marinoi-dohrnii complex</taxon>
    </lineage>
</organism>
<dbReference type="Proteomes" id="UP001224775">
    <property type="component" value="Unassembled WGS sequence"/>
</dbReference>
<dbReference type="Pfam" id="PF13621">
    <property type="entry name" value="Cupin_8"/>
    <property type="match status" value="1"/>
</dbReference>
<feature type="domain" description="JmjC" evidence="2">
    <location>
        <begin position="207"/>
        <end position="357"/>
    </location>
</feature>
<dbReference type="EMBL" id="JATAAI010000045">
    <property type="protein sequence ID" value="KAK1733687.1"/>
    <property type="molecule type" value="Genomic_DNA"/>
</dbReference>
<reference evidence="3" key="1">
    <citation type="submission" date="2023-06" db="EMBL/GenBank/DDBJ databases">
        <title>Survivors Of The Sea: Transcriptome response of Skeletonema marinoi to long-term dormancy.</title>
        <authorList>
            <person name="Pinder M.I.M."/>
            <person name="Kourtchenko O."/>
            <person name="Robertson E.K."/>
            <person name="Larsson T."/>
            <person name="Maumus F."/>
            <person name="Osuna-Cruz C.M."/>
            <person name="Vancaester E."/>
            <person name="Stenow R."/>
            <person name="Vandepoele K."/>
            <person name="Ploug H."/>
            <person name="Bruchert V."/>
            <person name="Godhe A."/>
            <person name="Topel M."/>
        </authorList>
    </citation>
    <scope>NUCLEOTIDE SEQUENCE</scope>
    <source>
        <strain evidence="3">R05AC</strain>
    </source>
</reference>
<dbReference type="Gene3D" id="2.60.120.650">
    <property type="entry name" value="Cupin"/>
    <property type="match status" value="1"/>
</dbReference>
<feature type="region of interest" description="Disordered" evidence="1">
    <location>
        <begin position="1"/>
        <end position="27"/>
    </location>
</feature>
<accession>A0AAD8XUE3</accession>
<dbReference type="PROSITE" id="PS51184">
    <property type="entry name" value="JMJC"/>
    <property type="match status" value="1"/>
</dbReference>
<dbReference type="GO" id="GO:0005737">
    <property type="term" value="C:cytoplasm"/>
    <property type="evidence" value="ECO:0007669"/>
    <property type="project" value="TreeGrafter"/>
</dbReference>
<evidence type="ECO:0000259" key="2">
    <source>
        <dbReference type="PROSITE" id="PS51184"/>
    </source>
</evidence>
<comment type="caution">
    <text evidence="3">The sequence shown here is derived from an EMBL/GenBank/DDBJ whole genome shotgun (WGS) entry which is preliminary data.</text>
</comment>
<dbReference type="SUPFAM" id="SSF51197">
    <property type="entry name" value="Clavaminate synthase-like"/>
    <property type="match status" value="1"/>
</dbReference>
<dbReference type="InterPro" id="IPR050910">
    <property type="entry name" value="JMJD6_ArgDemeth/LysHydrox"/>
</dbReference>